<evidence type="ECO:0000313" key="4">
    <source>
        <dbReference type="Proteomes" id="UP000007431"/>
    </source>
</evidence>
<dbReference type="EMBL" id="GL377303">
    <property type="protein sequence ID" value="EFJ01448.1"/>
    <property type="molecule type" value="Genomic_DNA"/>
</dbReference>
<evidence type="ECO:0000313" key="3">
    <source>
        <dbReference type="EMBL" id="EFJ01448.1"/>
    </source>
</evidence>
<proteinExistence type="predicted"/>
<feature type="compositionally biased region" description="Acidic residues" evidence="2">
    <location>
        <begin position="409"/>
        <end position="423"/>
    </location>
</feature>
<dbReference type="Proteomes" id="UP000007431">
    <property type="component" value="Unassembled WGS sequence"/>
</dbReference>
<dbReference type="InParanoid" id="D8PUQ6"/>
<keyword evidence="4" id="KW-1185">Reference proteome</keyword>
<name>D8PUQ6_SCHCM</name>
<dbReference type="VEuPathDB" id="FungiDB:SCHCODRAFT_02603954"/>
<evidence type="ECO:0000256" key="1">
    <source>
        <dbReference type="SAM" id="Coils"/>
    </source>
</evidence>
<feature type="compositionally biased region" description="Low complexity" evidence="2">
    <location>
        <begin position="35"/>
        <end position="47"/>
    </location>
</feature>
<dbReference type="HOGENOM" id="CLU_638022_0_0_1"/>
<protein>
    <submittedName>
        <fullName evidence="3">Uncharacterized protein</fullName>
    </submittedName>
</protein>
<feature type="region of interest" description="Disordered" evidence="2">
    <location>
        <begin position="409"/>
        <end position="430"/>
    </location>
</feature>
<evidence type="ECO:0000256" key="2">
    <source>
        <dbReference type="SAM" id="MobiDB-lite"/>
    </source>
</evidence>
<organism evidence="4">
    <name type="scientific">Schizophyllum commune (strain H4-8 / FGSC 9210)</name>
    <name type="common">Split gill fungus</name>
    <dbReference type="NCBI Taxonomy" id="578458"/>
    <lineage>
        <taxon>Eukaryota</taxon>
        <taxon>Fungi</taxon>
        <taxon>Dikarya</taxon>
        <taxon>Basidiomycota</taxon>
        <taxon>Agaricomycotina</taxon>
        <taxon>Agaricomycetes</taxon>
        <taxon>Agaricomycetidae</taxon>
        <taxon>Agaricales</taxon>
        <taxon>Schizophyllaceae</taxon>
        <taxon>Schizophyllum</taxon>
    </lineage>
</organism>
<gene>
    <name evidence="3" type="ORF">SCHCODRAFT_106317</name>
</gene>
<feature type="non-terminal residue" evidence="3">
    <location>
        <position position="430"/>
    </location>
</feature>
<accession>D8PUQ6</accession>
<feature type="region of interest" description="Disordered" evidence="2">
    <location>
        <begin position="1"/>
        <end position="60"/>
    </location>
</feature>
<reference evidence="3 4" key="1">
    <citation type="journal article" date="2010" name="Nat. Biotechnol.">
        <title>Genome sequence of the model mushroom Schizophyllum commune.</title>
        <authorList>
            <person name="Ohm R.A."/>
            <person name="de Jong J.F."/>
            <person name="Lugones L.G."/>
            <person name="Aerts A."/>
            <person name="Kothe E."/>
            <person name="Stajich J.E."/>
            <person name="de Vries R.P."/>
            <person name="Record E."/>
            <person name="Levasseur A."/>
            <person name="Baker S.E."/>
            <person name="Bartholomew K.A."/>
            <person name="Coutinho P.M."/>
            <person name="Erdmann S."/>
            <person name="Fowler T.J."/>
            <person name="Gathman A.C."/>
            <person name="Lombard V."/>
            <person name="Henrissat B."/>
            <person name="Knabe N."/>
            <person name="Kuees U."/>
            <person name="Lilly W.W."/>
            <person name="Lindquist E."/>
            <person name="Lucas S."/>
            <person name="Magnuson J.K."/>
            <person name="Piumi F."/>
            <person name="Raudaskoski M."/>
            <person name="Salamov A."/>
            <person name="Schmutz J."/>
            <person name="Schwarze F.W.M.R."/>
            <person name="vanKuyk P.A."/>
            <person name="Horton J.S."/>
            <person name="Grigoriev I.V."/>
            <person name="Woesten H.A.B."/>
        </authorList>
    </citation>
    <scope>NUCLEOTIDE SEQUENCE [LARGE SCALE GENOMIC DNA]</scope>
    <source>
        <strain evidence="4">H4-8 / FGSC 9210</strain>
    </source>
</reference>
<keyword evidence="1" id="KW-0175">Coiled coil</keyword>
<sequence>MEQHPNHQAHLAAPRVSMDARLQASSLPRQSGIGALPAPSSTTPLTSTDDRGIDDGSVSRADDHATFLGATPSGNVAGRTSARARYEHSPMPLSDHDLQRLMARQASQTRGLTNEDLLSEMLASYDQPQGLSFYPSNAAGDAAAFPSRPSEAPYSAQAAILAASKAGLDEDALQTATEYMQNNAHTKLDILMIHILSLEQNIQKLEQDFDASKDYTTKTYNLVKASFTMRPEQKAALRKLLRHMLAQPLVLGYNKKNIVENCMEYITQKRSKFGFEKFATDETIKGATEAYLNDWTSTDKSEFRKYFFRLCDMKLDLNELVTTLMKEVHLTPRPAAYDKKVYAFIALYRHTAATVIASMQPGQRDTGFWRDLNAAVADLAYLKDSWIDEIIAKDRQAYDIGSLAMTAEEEDEIVEDEVDEEPECPGVMAS</sequence>
<dbReference type="AlphaFoldDB" id="D8PUQ6"/>
<feature type="coiled-coil region" evidence="1">
    <location>
        <begin position="188"/>
        <end position="215"/>
    </location>
</feature>